<evidence type="ECO:0000256" key="2">
    <source>
        <dbReference type="ARBA" id="ARBA00022908"/>
    </source>
</evidence>
<evidence type="ECO:0000256" key="4">
    <source>
        <dbReference type="ARBA" id="ARBA00023172"/>
    </source>
</evidence>
<keyword evidence="3 5" id="KW-0238">DNA-binding</keyword>
<dbReference type="PROSITE" id="PS51898">
    <property type="entry name" value="TYR_RECOMBINASE"/>
    <property type="match status" value="1"/>
</dbReference>
<evidence type="ECO:0000256" key="6">
    <source>
        <dbReference type="SAM" id="MobiDB-lite"/>
    </source>
</evidence>
<evidence type="ECO:0000259" key="8">
    <source>
        <dbReference type="PROSITE" id="PS51900"/>
    </source>
</evidence>
<reference evidence="10" key="1">
    <citation type="submission" date="2015-11" db="EMBL/GenBank/DDBJ databases">
        <title>Complete genome sequence of a polyethylene glycol-degrading strain Sphingopyxis terrae strain 203-1 (NBRC 15098).</title>
        <authorList>
            <person name="Yoshiyuki O."/>
            <person name="Shouta N."/>
            <person name="Nagata Y."/>
            <person name="Numata M."/>
            <person name="Tsuchikane K."/>
            <person name="Hosoyama A."/>
            <person name="Yamazoe A."/>
            <person name="Tsuda M."/>
            <person name="Fujita N."/>
            <person name="Kawai F."/>
        </authorList>
    </citation>
    <scope>NUCLEOTIDE SEQUENCE [LARGE SCALE GENOMIC DNA]</scope>
    <source>
        <strain evidence="10">203-1</strain>
    </source>
</reference>
<proteinExistence type="inferred from homology"/>
<feature type="region of interest" description="Disordered" evidence="6">
    <location>
        <begin position="91"/>
        <end position="113"/>
    </location>
</feature>
<evidence type="ECO:0000313" key="9">
    <source>
        <dbReference type="EMBL" id="AMU95087.1"/>
    </source>
</evidence>
<evidence type="ECO:0008006" key="11">
    <source>
        <dbReference type="Google" id="ProtNLM"/>
    </source>
</evidence>
<dbReference type="Gene3D" id="1.10.150.130">
    <property type="match status" value="1"/>
</dbReference>
<dbReference type="STRING" id="1219058.AOA14_10770"/>
<dbReference type="Pfam" id="PF00589">
    <property type="entry name" value="Phage_integrase"/>
    <property type="match status" value="1"/>
</dbReference>
<dbReference type="KEGG" id="ster:AOA14_10770"/>
<dbReference type="InterPro" id="IPR025166">
    <property type="entry name" value="Integrase_DNA_bind_dom"/>
</dbReference>
<dbReference type="Gene3D" id="3.30.160.390">
    <property type="entry name" value="Integrase, DNA-binding domain"/>
    <property type="match status" value="1"/>
</dbReference>
<evidence type="ECO:0000256" key="5">
    <source>
        <dbReference type="PROSITE-ProRule" id="PRU01248"/>
    </source>
</evidence>
<protein>
    <recommendedName>
        <fullName evidence="11">Integrase</fullName>
    </recommendedName>
</protein>
<dbReference type="GO" id="GO:0006310">
    <property type="term" value="P:DNA recombination"/>
    <property type="evidence" value="ECO:0007669"/>
    <property type="project" value="UniProtKB-KW"/>
</dbReference>
<gene>
    <name evidence="9" type="ORF">AOA14_10770</name>
</gene>
<dbReference type="SUPFAM" id="SSF56349">
    <property type="entry name" value="DNA breaking-rejoining enzymes"/>
    <property type="match status" value="1"/>
</dbReference>
<dbReference type="PROSITE" id="PS51900">
    <property type="entry name" value="CB"/>
    <property type="match status" value="1"/>
</dbReference>
<feature type="domain" description="Core-binding (CB)" evidence="8">
    <location>
        <begin position="114"/>
        <end position="194"/>
    </location>
</feature>
<dbReference type="InterPro" id="IPR002104">
    <property type="entry name" value="Integrase_catalytic"/>
</dbReference>
<evidence type="ECO:0000256" key="3">
    <source>
        <dbReference type="ARBA" id="ARBA00023125"/>
    </source>
</evidence>
<comment type="similarity">
    <text evidence="1">Belongs to the 'phage' integrase family.</text>
</comment>
<dbReference type="PANTHER" id="PTHR30629">
    <property type="entry name" value="PROPHAGE INTEGRASE"/>
    <property type="match status" value="1"/>
</dbReference>
<dbReference type="InterPro" id="IPR010998">
    <property type="entry name" value="Integrase_recombinase_N"/>
</dbReference>
<feature type="domain" description="Tyr recombinase" evidence="7">
    <location>
        <begin position="219"/>
        <end position="397"/>
    </location>
</feature>
<evidence type="ECO:0000259" key="7">
    <source>
        <dbReference type="PROSITE" id="PS51898"/>
    </source>
</evidence>
<dbReference type="InterPro" id="IPR013762">
    <property type="entry name" value="Integrase-like_cat_sf"/>
</dbReference>
<evidence type="ECO:0000256" key="1">
    <source>
        <dbReference type="ARBA" id="ARBA00008857"/>
    </source>
</evidence>
<dbReference type="Proteomes" id="UP000076234">
    <property type="component" value="Chromosome"/>
</dbReference>
<dbReference type="InterPro" id="IPR044068">
    <property type="entry name" value="CB"/>
</dbReference>
<accession>A0A142W0M6</accession>
<dbReference type="InterPro" id="IPR050808">
    <property type="entry name" value="Phage_Integrase"/>
</dbReference>
<evidence type="ECO:0000313" key="10">
    <source>
        <dbReference type="Proteomes" id="UP000076234"/>
    </source>
</evidence>
<dbReference type="Pfam" id="PF13356">
    <property type="entry name" value="Arm-DNA-bind_3"/>
    <property type="match status" value="1"/>
</dbReference>
<dbReference type="InterPro" id="IPR038488">
    <property type="entry name" value="Integrase_DNA-bd_sf"/>
</dbReference>
<reference evidence="9 10" key="2">
    <citation type="journal article" date="2016" name="Genome Announc.">
        <title>Complete Genome Sequence of Sphingopyxis terrae Strain 203-1 (NBRC 111660), a Polyethylene Glycol Degrader.</title>
        <authorList>
            <person name="Ohtsubo Y."/>
            <person name="Nonoyama S."/>
            <person name="Nagata Y."/>
            <person name="Numata M."/>
            <person name="Tsuchikane K."/>
            <person name="Hosoyama A."/>
            <person name="Yamazoe A."/>
            <person name="Tsuda M."/>
            <person name="Fujita N."/>
            <person name="Kawai F."/>
        </authorList>
    </citation>
    <scope>NUCLEOTIDE SEQUENCE [LARGE SCALE GENOMIC DNA]</scope>
    <source>
        <strain evidence="9 10">203-1</strain>
    </source>
</reference>
<dbReference type="GO" id="GO:0003677">
    <property type="term" value="F:DNA binding"/>
    <property type="evidence" value="ECO:0007669"/>
    <property type="project" value="UniProtKB-UniRule"/>
</dbReference>
<dbReference type="EMBL" id="CP013342">
    <property type="protein sequence ID" value="AMU95087.1"/>
    <property type="molecule type" value="Genomic_DNA"/>
</dbReference>
<keyword evidence="2" id="KW-0229">DNA integration</keyword>
<dbReference type="InterPro" id="IPR011010">
    <property type="entry name" value="DNA_brk_join_enz"/>
</dbReference>
<dbReference type="GO" id="GO:0015074">
    <property type="term" value="P:DNA integration"/>
    <property type="evidence" value="ECO:0007669"/>
    <property type="project" value="UniProtKB-KW"/>
</dbReference>
<dbReference type="PANTHER" id="PTHR30629:SF2">
    <property type="entry name" value="PROPHAGE INTEGRASE INTS-RELATED"/>
    <property type="match status" value="1"/>
</dbReference>
<keyword evidence="4" id="KW-0233">DNA recombination</keyword>
<feature type="compositionally biased region" description="Basic and acidic residues" evidence="6">
    <location>
        <begin position="94"/>
        <end position="103"/>
    </location>
</feature>
<dbReference type="Pfam" id="PF22022">
    <property type="entry name" value="Phage_int_M"/>
    <property type="match status" value="1"/>
</dbReference>
<dbReference type="InterPro" id="IPR053876">
    <property type="entry name" value="Phage_int_M"/>
</dbReference>
<name>A0A142W0M6_9SPHN</name>
<dbReference type="RefSeq" id="WP_082819901.1">
    <property type="nucleotide sequence ID" value="NZ_CP013342.1"/>
</dbReference>
<dbReference type="Gene3D" id="1.10.443.10">
    <property type="entry name" value="Intergrase catalytic core"/>
    <property type="match status" value="1"/>
</dbReference>
<dbReference type="AlphaFoldDB" id="A0A142W0M6"/>
<sequence length="426" mass="47575">MQRLSARLVHNAKPGKYGDGNGLYLVVGDTGWRSWVLRVQFKGRRREIGLGGAQSRPFNHASSVGDDVPIEEKSHLTLAEARELAVRLRNSAKAGRDPVEERRKGRKVQRDLPPSFKAAAIQVHESQKHGWSERTSKAFLSSLREHAYPRLGGKRVDTITADDVAEALKSIWLTKPSMAKKVRQRIAAVLDFSSAKGWRSTGAPRDEVRILTGKPKRGGNFPAMPYENVPAFWAELSKARETIGRLALMFLIATGARSTEVREARWRHVAKDAAEWARPAELMRKSEQLHVVTLNEPALAILVRVAAFSNPDDPDALIFPNNNGNMISDMTISKIMRASGLPWVPHGFRSSLRTWAAEQQPYIPEAVAESALSHVIEDDVVKAYQRAAFLEMRRMLLDQWGAYITGGAWIAAVPRSMFPEQEHSRS</sequence>
<organism evidence="9 10">
    <name type="scientific">Sphingopyxis terrae subsp. terrae NBRC 15098</name>
    <dbReference type="NCBI Taxonomy" id="1219058"/>
    <lineage>
        <taxon>Bacteria</taxon>
        <taxon>Pseudomonadati</taxon>
        <taxon>Pseudomonadota</taxon>
        <taxon>Alphaproteobacteria</taxon>
        <taxon>Sphingomonadales</taxon>
        <taxon>Sphingomonadaceae</taxon>
        <taxon>Sphingopyxis</taxon>
    </lineage>
</organism>